<evidence type="ECO:0000256" key="7">
    <source>
        <dbReference type="ARBA" id="ARBA00023136"/>
    </source>
</evidence>
<comment type="subcellular location">
    <subcellularLocation>
        <location evidence="1">Membrane</location>
        <topology evidence="1">Single-pass membrane protein</topology>
    </subcellularLocation>
</comment>
<dbReference type="GO" id="GO:0000902">
    <property type="term" value="P:cell morphogenesis"/>
    <property type="evidence" value="ECO:0007669"/>
    <property type="project" value="TreeGrafter"/>
</dbReference>
<feature type="non-terminal residue" evidence="10">
    <location>
        <position position="1"/>
    </location>
</feature>
<evidence type="ECO:0000259" key="9">
    <source>
        <dbReference type="PROSITE" id="PS50268"/>
    </source>
</evidence>
<dbReference type="PANTHER" id="PTHR24027:SF422">
    <property type="entry name" value="CADHERIN DOMAIN-CONTAINING PROTEIN"/>
    <property type="match status" value="1"/>
</dbReference>
<dbReference type="GO" id="GO:0016477">
    <property type="term" value="P:cell migration"/>
    <property type="evidence" value="ECO:0007669"/>
    <property type="project" value="TreeGrafter"/>
</dbReference>
<dbReference type="GO" id="GO:0016339">
    <property type="term" value="P:calcium-dependent cell-cell adhesion via plasma membrane cell adhesion molecules"/>
    <property type="evidence" value="ECO:0007669"/>
    <property type="project" value="TreeGrafter"/>
</dbReference>
<protein>
    <recommendedName>
        <fullName evidence="9">Cadherin domain-containing protein</fullName>
    </recommendedName>
</protein>
<reference evidence="10" key="1">
    <citation type="submission" date="2014-12" db="EMBL/GenBank/DDBJ databases">
        <title>Insight into the proteome of Arion vulgaris.</title>
        <authorList>
            <person name="Aradska J."/>
            <person name="Bulat T."/>
            <person name="Smidak R."/>
            <person name="Sarate P."/>
            <person name="Gangsoo J."/>
            <person name="Sialana F."/>
            <person name="Bilban M."/>
            <person name="Lubec G."/>
        </authorList>
    </citation>
    <scope>NUCLEOTIDE SEQUENCE</scope>
    <source>
        <tissue evidence="10">Skin</tissue>
    </source>
</reference>
<dbReference type="InterPro" id="IPR039808">
    <property type="entry name" value="Cadherin"/>
</dbReference>
<keyword evidence="4" id="KW-0677">Repeat</keyword>
<dbReference type="PROSITE" id="PS50268">
    <property type="entry name" value="CADHERIN_2"/>
    <property type="match status" value="1"/>
</dbReference>
<dbReference type="GO" id="GO:0045296">
    <property type="term" value="F:cadherin binding"/>
    <property type="evidence" value="ECO:0007669"/>
    <property type="project" value="TreeGrafter"/>
</dbReference>
<dbReference type="CDD" id="cd11304">
    <property type="entry name" value="Cadherin_repeat"/>
    <property type="match status" value="1"/>
</dbReference>
<evidence type="ECO:0000256" key="2">
    <source>
        <dbReference type="ARBA" id="ARBA00022692"/>
    </source>
</evidence>
<feature type="domain" description="Cadherin" evidence="9">
    <location>
        <begin position="28"/>
        <end position="133"/>
    </location>
</feature>
<evidence type="ECO:0000256" key="8">
    <source>
        <dbReference type="PROSITE-ProRule" id="PRU00043"/>
    </source>
</evidence>
<keyword evidence="6" id="KW-1133">Transmembrane helix</keyword>
<keyword evidence="7" id="KW-0472">Membrane</keyword>
<keyword evidence="3" id="KW-0732">Signal</keyword>
<keyword evidence="2" id="KW-0812">Transmembrane</keyword>
<evidence type="ECO:0000256" key="5">
    <source>
        <dbReference type="ARBA" id="ARBA00022837"/>
    </source>
</evidence>
<dbReference type="InterPro" id="IPR002126">
    <property type="entry name" value="Cadherin-like_dom"/>
</dbReference>
<dbReference type="GO" id="GO:0044331">
    <property type="term" value="P:cell-cell adhesion mediated by cadherin"/>
    <property type="evidence" value="ECO:0007669"/>
    <property type="project" value="TreeGrafter"/>
</dbReference>
<evidence type="ECO:0000256" key="3">
    <source>
        <dbReference type="ARBA" id="ARBA00022729"/>
    </source>
</evidence>
<dbReference type="GO" id="GO:0034332">
    <property type="term" value="P:adherens junction organization"/>
    <property type="evidence" value="ECO:0007669"/>
    <property type="project" value="TreeGrafter"/>
</dbReference>
<organism evidence="10">
    <name type="scientific">Arion vulgaris</name>
    <dbReference type="NCBI Taxonomy" id="1028688"/>
    <lineage>
        <taxon>Eukaryota</taxon>
        <taxon>Metazoa</taxon>
        <taxon>Spiralia</taxon>
        <taxon>Lophotrochozoa</taxon>
        <taxon>Mollusca</taxon>
        <taxon>Gastropoda</taxon>
        <taxon>Heterobranchia</taxon>
        <taxon>Euthyneura</taxon>
        <taxon>Panpulmonata</taxon>
        <taxon>Eupulmonata</taxon>
        <taxon>Stylommatophora</taxon>
        <taxon>Helicina</taxon>
        <taxon>Arionoidea</taxon>
        <taxon>Arionidae</taxon>
        <taxon>Arion</taxon>
    </lineage>
</organism>
<dbReference type="GO" id="GO:0007156">
    <property type="term" value="P:homophilic cell adhesion via plasma membrane adhesion molecules"/>
    <property type="evidence" value="ECO:0007669"/>
    <property type="project" value="InterPro"/>
</dbReference>
<dbReference type="GO" id="GO:0007043">
    <property type="term" value="P:cell-cell junction assembly"/>
    <property type="evidence" value="ECO:0007669"/>
    <property type="project" value="TreeGrafter"/>
</dbReference>
<dbReference type="EMBL" id="HACG01052477">
    <property type="protein sequence ID" value="CEK99348.1"/>
    <property type="molecule type" value="Transcribed_RNA"/>
</dbReference>
<dbReference type="SUPFAM" id="SSF49313">
    <property type="entry name" value="Cadherin-like"/>
    <property type="match status" value="1"/>
</dbReference>
<dbReference type="GO" id="GO:0008013">
    <property type="term" value="F:beta-catenin binding"/>
    <property type="evidence" value="ECO:0007669"/>
    <property type="project" value="TreeGrafter"/>
</dbReference>
<dbReference type="PANTHER" id="PTHR24027">
    <property type="entry name" value="CADHERIN-23"/>
    <property type="match status" value="1"/>
</dbReference>
<accession>A0A0B7C2C1</accession>
<dbReference type="InterPro" id="IPR015919">
    <property type="entry name" value="Cadherin-like_sf"/>
</dbReference>
<name>A0A0B7C2C1_9EUPU</name>
<keyword evidence="5 8" id="KW-0106">Calcium</keyword>
<feature type="non-terminal residue" evidence="10">
    <location>
        <position position="147"/>
    </location>
</feature>
<dbReference type="AlphaFoldDB" id="A0A0B7C2C1"/>
<evidence type="ECO:0000313" key="10">
    <source>
        <dbReference type="EMBL" id="CEK99348.1"/>
    </source>
</evidence>
<evidence type="ECO:0000256" key="4">
    <source>
        <dbReference type="ARBA" id="ARBA00022737"/>
    </source>
</evidence>
<sequence length="147" mass="16411">NYQNDVTGNSQTVIITVIPVNVYPPRCSPFDIYIGVFENETANTILTTLNCTDFYGTNNVDYYRTSASNVSVLNVDQQTGNISLIRTVQYRNPPANNDLQITVDVVPKGKQLPNTTLTVHVRVLDVDNNRPQFTSNKYQANISAHSE</sequence>
<dbReference type="Gene3D" id="2.60.40.60">
    <property type="entry name" value="Cadherins"/>
    <property type="match status" value="1"/>
</dbReference>
<evidence type="ECO:0000256" key="1">
    <source>
        <dbReference type="ARBA" id="ARBA00004167"/>
    </source>
</evidence>
<dbReference type="GO" id="GO:0016342">
    <property type="term" value="C:catenin complex"/>
    <property type="evidence" value="ECO:0007669"/>
    <property type="project" value="TreeGrafter"/>
</dbReference>
<evidence type="ECO:0000256" key="6">
    <source>
        <dbReference type="ARBA" id="ARBA00022989"/>
    </source>
</evidence>
<dbReference type="GO" id="GO:0005912">
    <property type="term" value="C:adherens junction"/>
    <property type="evidence" value="ECO:0007669"/>
    <property type="project" value="TreeGrafter"/>
</dbReference>
<proteinExistence type="predicted"/>
<dbReference type="GO" id="GO:0005509">
    <property type="term" value="F:calcium ion binding"/>
    <property type="evidence" value="ECO:0007669"/>
    <property type="project" value="UniProtKB-UniRule"/>
</dbReference>
<gene>
    <name evidence="10" type="primary">ORF221055</name>
</gene>